<name>A0A7S4KVQ4_9EUKA</name>
<feature type="compositionally biased region" description="Basic residues" evidence="1">
    <location>
        <begin position="97"/>
        <end position="109"/>
    </location>
</feature>
<protein>
    <recommendedName>
        <fullName evidence="3">Tudor domain-containing protein</fullName>
    </recommendedName>
</protein>
<dbReference type="EMBL" id="HBKR01018223">
    <property type="protein sequence ID" value="CAE2306837.1"/>
    <property type="molecule type" value="Transcribed_RNA"/>
</dbReference>
<proteinExistence type="predicted"/>
<feature type="compositionally biased region" description="Basic and acidic residues" evidence="1">
    <location>
        <begin position="80"/>
        <end position="96"/>
    </location>
</feature>
<accession>A0A7S4KVQ4</accession>
<feature type="region of interest" description="Disordered" evidence="1">
    <location>
        <begin position="80"/>
        <end position="113"/>
    </location>
</feature>
<organism evidence="2">
    <name type="scientific">Paramoeba aestuarina</name>
    <dbReference type="NCBI Taxonomy" id="180227"/>
    <lineage>
        <taxon>Eukaryota</taxon>
        <taxon>Amoebozoa</taxon>
        <taxon>Discosea</taxon>
        <taxon>Flabellinia</taxon>
        <taxon>Dactylopodida</taxon>
        <taxon>Paramoebidae</taxon>
        <taxon>Paramoeba</taxon>
    </lineage>
</organism>
<evidence type="ECO:0000313" key="2">
    <source>
        <dbReference type="EMBL" id="CAE2306837.1"/>
    </source>
</evidence>
<reference evidence="2" key="1">
    <citation type="submission" date="2021-01" db="EMBL/GenBank/DDBJ databases">
        <authorList>
            <person name="Corre E."/>
            <person name="Pelletier E."/>
            <person name="Niang G."/>
            <person name="Scheremetjew M."/>
            <person name="Finn R."/>
            <person name="Kale V."/>
            <person name="Holt S."/>
            <person name="Cochrane G."/>
            <person name="Meng A."/>
            <person name="Brown T."/>
            <person name="Cohen L."/>
        </authorList>
    </citation>
    <scope>NUCLEOTIDE SEQUENCE</scope>
    <source>
        <strain evidence="2">SoJaBio B1-5/56/2</strain>
    </source>
</reference>
<evidence type="ECO:0000256" key="1">
    <source>
        <dbReference type="SAM" id="MobiDB-lite"/>
    </source>
</evidence>
<dbReference type="AlphaFoldDB" id="A0A7S4KVQ4"/>
<sequence>MESKVQKKIAPGNVKNEYFSPQNPPLKDTTVEGYSSFALKYYPATVKEVLDSSLVNLEWGDGSSEIVPFRYMRPVDDVDAPKKGESITIKREESSPKKPKRSRDRRKSSRQNVSTFFSLEPGEMWMQGLEDIFQKDEDLFQQNNVKKNSFYYYATSKESHITGLHQLGKLVGLIRKDGKSGVKEIFAKLIPVELLPQHLVEGQFVFPCMKIPPSGSKCIRVPLSYLKTEPSITTVIKHGDLHKAYILMK</sequence>
<feature type="region of interest" description="Disordered" evidence="1">
    <location>
        <begin position="1"/>
        <end position="26"/>
    </location>
</feature>
<evidence type="ECO:0008006" key="3">
    <source>
        <dbReference type="Google" id="ProtNLM"/>
    </source>
</evidence>
<gene>
    <name evidence="2" type="ORF">NAES01612_LOCUS11971</name>
</gene>
<dbReference type="CDD" id="cd04508">
    <property type="entry name" value="Tudor_SF"/>
    <property type="match status" value="1"/>
</dbReference>